<dbReference type="AlphaFoldDB" id="A0A8S9R5Z3"/>
<feature type="compositionally biased region" description="Polar residues" evidence="1">
    <location>
        <begin position="88"/>
        <end position="97"/>
    </location>
</feature>
<evidence type="ECO:0000313" key="3">
    <source>
        <dbReference type="Proteomes" id="UP000712600"/>
    </source>
</evidence>
<organism evidence="2 3">
    <name type="scientific">Brassica cretica</name>
    <name type="common">Mustard</name>
    <dbReference type="NCBI Taxonomy" id="69181"/>
    <lineage>
        <taxon>Eukaryota</taxon>
        <taxon>Viridiplantae</taxon>
        <taxon>Streptophyta</taxon>
        <taxon>Embryophyta</taxon>
        <taxon>Tracheophyta</taxon>
        <taxon>Spermatophyta</taxon>
        <taxon>Magnoliopsida</taxon>
        <taxon>eudicotyledons</taxon>
        <taxon>Gunneridae</taxon>
        <taxon>Pentapetalae</taxon>
        <taxon>rosids</taxon>
        <taxon>malvids</taxon>
        <taxon>Brassicales</taxon>
        <taxon>Brassicaceae</taxon>
        <taxon>Brassiceae</taxon>
        <taxon>Brassica</taxon>
    </lineage>
</organism>
<feature type="compositionally biased region" description="Low complexity" evidence="1">
    <location>
        <begin position="127"/>
        <end position="143"/>
    </location>
</feature>
<proteinExistence type="predicted"/>
<sequence length="143" mass="15953">MVVQGEAGAVIRGKKAQVLLVSDLCCHRNSSMYFPDWIYKDFERGEIMTIFGDQITKEEEKIAKKMVPPKPLLCLPAMVPETVEDSNETSSFSNPSQFERRPLSASEDTLRFPTKSFKNLMKEVESSSKPSSNKVSKASGSLT</sequence>
<accession>A0A8S9R5Z3</accession>
<dbReference type="EMBL" id="QGKX02000996">
    <property type="protein sequence ID" value="KAF3559179.1"/>
    <property type="molecule type" value="Genomic_DNA"/>
</dbReference>
<reference evidence="2" key="1">
    <citation type="submission" date="2019-12" db="EMBL/GenBank/DDBJ databases">
        <title>Genome sequencing and annotation of Brassica cretica.</title>
        <authorList>
            <person name="Studholme D.J."/>
            <person name="Sarris P."/>
        </authorList>
    </citation>
    <scope>NUCLEOTIDE SEQUENCE</scope>
    <source>
        <strain evidence="2">PFS-109/04</strain>
        <tissue evidence="2">Leaf</tissue>
    </source>
</reference>
<evidence type="ECO:0000256" key="1">
    <source>
        <dbReference type="SAM" id="MobiDB-lite"/>
    </source>
</evidence>
<dbReference type="Proteomes" id="UP000712600">
    <property type="component" value="Unassembled WGS sequence"/>
</dbReference>
<protein>
    <submittedName>
        <fullName evidence="2">Uncharacterized protein</fullName>
    </submittedName>
</protein>
<evidence type="ECO:0000313" key="2">
    <source>
        <dbReference type="EMBL" id="KAF3559179.1"/>
    </source>
</evidence>
<feature type="region of interest" description="Disordered" evidence="1">
    <location>
        <begin position="84"/>
        <end position="143"/>
    </location>
</feature>
<name>A0A8S9R5Z3_BRACR</name>
<gene>
    <name evidence="2" type="ORF">F2Q69_00012051</name>
</gene>
<comment type="caution">
    <text evidence="2">The sequence shown here is derived from an EMBL/GenBank/DDBJ whole genome shotgun (WGS) entry which is preliminary data.</text>
</comment>